<dbReference type="GO" id="GO:0006364">
    <property type="term" value="P:rRNA processing"/>
    <property type="evidence" value="ECO:0007669"/>
    <property type="project" value="UniProtKB-KW"/>
</dbReference>
<dbReference type="PANTHER" id="PTHR11953:SF2">
    <property type="entry name" value="EXOSOME COMPLEX COMPONENT MTR3"/>
    <property type="match status" value="1"/>
</dbReference>
<comment type="subcellular location">
    <subcellularLocation>
        <location evidence="2">Cytoplasm</location>
    </subcellularLocation>
    <subcellularLocation>
        <location evidence="1">Nucleus</location>
    </subcellularLocation>
</comment>
<dbReference type="GO" id="GO:0000177">
    <property type="term" value="C:cytoplasmic exosome (RNase complex)"/>
    <property type="evidence" value="ECO:0007669"/>
    <property type="project" value="TreeGrafter"/>
</dbReference>
<dbReference type="SUPFAM" id="SSF55666">
    <property type="entry name" value="Ribonuclease PH domain 2-like"/>
    <property type="match status" value="1"/>
</dbReference>
<evidence type="ECO:0000256" key="5">
    <source>
        <dbReference type="ARBA" id="ARBA00022552"/>
    </source>
</evidence>
<evidence type="ECO:0000313" key="10">
    <source>
        <dbReference type="EMBL" id="TGZ82754.1"/>
    </source>
</evidence>
<name>A0A4S2N1F6_9PEZI</name>
<dbReference type="InterPro" id="IPR027408">
    <property type="entry name" value="PNPase/RNase_PH_dom_sf"/>
</dbReference>
<proteinExistence type="inferred from homology"/>
<dbReference type="GO" id="GO:0003723">
    <property type="term" value="F:RNA binding"/>
    <property type="evidence" value="ECO:0007669"/>
    <property type="project" value="UniProtKB-KW"/>
</dbReference>
<evidence type="ECO:0000313" key="11">
    <source>
        <dbReference type="Proteomes" id="UP000298138"/>
    </source>
</evidence>
<evidence type="ECO:0000256" key="1">
    <source>
        <dbReference type="ARBA" id="ARBA00004123"/>
    </source>
</evidence>
<dbReference type="AlphaFoldDB" id="A0A4S2N1F6"/>
<gene>
    <name evidence="10" type="ORF">EX30DRAFT_357943</name>
</gene>
<accession>A0A4S2N1F6</accession>
<evidence type="ECO:0000256" key="2">
    <source>
        <dbReference type="ARBA" id="ARBA00004496"/>
    </source>
</evidence>
<organism evidence="10 11">
    <name type="scientific">Ascodesmis nigricans</name>
    <dbReference type="NCBI Taxonomy" id="341454"/>
    <lineage>
        <taxon>Eukaryota</taxon>
        <taxon>Fungi</taxon>
        <taxon>Dikarya</taxon>
        <taxon>Ascomycota</taxon>
        <taxon>Pezizomycotina</taxon>
        <taxon>Pezizomycetes</taxon>
        <taxon>Pezizales</taxon>
        <taxon>Ascodesmidaceae</taxon>
        <taxon>Ascodesmis</taxon>
    </lineage>
</organism>
<dbReference type="CDD" id="cd11371">
    <property type="entry name" value="RNase_PH_MTR3"/>
    <property type="match status" value="1"/>
</dbReference>
<dbReference type="GO" id="GO:0016075">
    <property type="term" value="P:rRNA catabolic process"/>
    <property type="evidence" value="ECO:0007669"/>
    <property type="project" value="TreeGrafter"/>
</dbReference>
<keyword evidence="7" id="KW-0694">RNA-binding</keyword>
<dbReference type="GO" id="GO:0071051">
    <property type="term" value="P:poly(A)-dependent snoRNA 3'-end processing"/>
    <property type="evidence" value="ECO:0007669"/>
    <property type="project" value="TreeGrafter"/>
</dbReference>
<dbReference type="GO" id="GO:0071028">
    <property type="term" value="P:nuclear mRNA surveillance"/>
    <property type="evidence" value="ECO:0007669"/>
    <property type="project" value="TreeGrafter"/>
</dbReference>
<evidence type="ECO:0000256" key="4">
    <source>
        <dbReference type="ARBA" id="ARBA00022490"/>
    </source>
</evidence>
<dbReference type="SUPFAM" id="SSF54211">
    <property type="entry name" value="Ribosomal protein S5 domain 2-like"/>
    <property type="match status" value="1"/>
</dbReference>
<dbReference type="InterPro" id="IPR001247">
    <property type="entry name" value="ExoRNase_PH_dom1"/>
</dbReference>
<keyword evidence="5" id="KW-0698">rRNA processing</keyword>
<dbReference type="GO" id="GO:0005730">
    <property type="term" value="C:nucleolus"/>
    <property type="evidence" value="ECO:0007669"/>
    <property type="project" value="TreeGrafter"/>
</dbReference>
<evidence type="ECO:0000256" key="8">
    <source>
        <dbReference type="ARBA" id="ARBA00023242"/>
    </source>
</evidence>
<dbReference type="InParanoid" id="A0A4S2N1F6"/>
<evidence type="ECO:0000256" key="3">
    <source>
        <dbReference type="ARBA" id="ARBA00006678"/>
    </source>
</evidence>
<comment type="similarity">
    <text evidence="3">Belongs to the RNase PH family.</text>
</comment>
<dbReference type="STRING" id="341454.A0A4S2N1F6"/>
<evidence type="ECO:0000256" key="6">
    <source>
        <dbReference type="ARBA" id="ARBA00022835"/>
    </source>
</evidence>
<keyword evidence="6" id="KW-0271">Exosome</keyword>
<dbReference type="GO" id="GO:0000176">
    <property type="term" value="C:nuclear exosome (RNase complex)"/>
    <property type="evidence" value="ECO:0007669"/>
    <property type="project" value="TreeGrafter"/>
</dbReference>
<keyword evidence="11" id="KW-1185">Reference proteome</keyword>
<dbReference type="InterPro" id="IPR036345">
    <property type="entry name" value="ExoRNase_PH_dom2_sf"/>
</dbReference>
<dbReference type="OrthoDB" id="2504340at2759"/>
<dbReference type="PANTHER" id="PTHR11953">
    <property type="entry name" value="EXOSOME COMPLEX COMPONENT"/>
    <property type="match status" value="1"/>
</dbReference>
<dbReference type="EMBL" id="ML220114">
    <property type="protein sequence ID" value="TGZ82754.1"/>
    <property type="molecule type" value="Genomic_DNA"/>
</dbReference>
<evidence type="ECO:0000259" key="9">
    <source>
        <dbReference type="Pfam" id="PF01138"/>
    </source>
</evidence>
<dbReference type="Gene3D" id="3.30.230.70">
    <property type="entry name" value="GHMP Kinase, N-terminal domain"/>
    <property type="match status" value="1"/>
</dbReference>
<reference evidence="10 11" key="1">
    <citation type="submission" date="2019-04" db="EMBL/GenBank/DDBJ databases">
        <title>Comparative genomics and transcriptomics to analyze fruiting body development in filamentous ascomycetes.</title>
        <authorList>
            <consortium name="DOE Joint Genome Institute"/>
            <person name="Lutkenhaus R."/>
            <person name="Traeger S."/>
            <person name="Breuer J."/>
            <person name="Kuo A."/>
            <person name="Lipzen A."/>
            <person name="Pangilinan J."/>
            <person name="Dilworth D."/>
            <person name="Sandor L."/>
            <person name="Poggeler S."/>
            <person name="Barry K."/>
            <person name="Grigoriev I.V."/>
            <person name="Nowrousian M."/>
        </authorList>
    </citation>
    <scope>NUCLEOTIDE SEQUENCE [LARGE SCALE GENOMIC DNA]</scope>
    <source>
        <strain evidence="10 11">CBS 389.68</strain>
    </source>
</reference>
<protein>
    <recommendedName>
        <fullName evidence="9">Exoribonuclease phosphorolytic domain-containing protein</fullName>
    </recommendedName>
</protein>
<dbReference type="Pfam" id="PF01138">
    <property type="entry name" value="RNase_PH"/>
    <property type="match status" value="1"/>
</dbReference>
<dbReference type="FunCoup" id="A0A4S2N1F6">
    <property type="interactions" value="141"/>
</dbReference>
<feature type="domain" description="Exoribonuclease phosphorolytic" evidence="9">
    <location>
        <begin position="36"/>
        <end position="191"/>
    </location>
</feature>
<keyword evidence="4" id="KW-0963">Cytoplasm</keyword>
<evidence type="ECO:0000256" key="7">
    <source>
        <dbReference type="ARBA" id="ARBA00022884"/>
    </source>
</evidence>
<dbReference type="InterPro" id="IPR050080">
    <property type="entry name" value="RNase_PH"/>
</dbReference>
<dbReference type="Proteomes" id="UP000298138">
    <property type="component" value="Unassembled WGS sequence"/>
</dbReference>
<dbReference type="GO" id="GO:0034475">
    <property type="term" value="P:U4 snRNA 3'-end processing"/>
    <property type="evidence" value="ECO:0007669"/>
    <property type="project" value="TreeGrafter"/>
</dbReference>
<sequence>MALTDRRRVNGPALPTSIPFYDTPAPAPTVSRSPTELRKIFLKTSLTPPASGSAFYELTPPSTLKLTTSVYGPRPLPPSAGFSPTARVTAELKFAPFSTRGERRGYVRDGLERELSLQLQIAISGMVRASAYPKSGIDVFVTVLDCEGRIEEMIGVDAAEGEGERASLGAMQVLTGAITCASTAIADAGIECVDLVAAGMAALVEAKDGKDMVVMDPSPLDGWQVRAAVLVGYMAARDEITLVWSRGEVGVEEFTGVMESAVEVATKVRGVVNDAVRERLVALLKARGKKEGKKAITEDVEMTG</sequence>
<dbReference type="InterPro" id="IPR020568">
    <property type="entry name" value="Ribosomal_Su5_D2-typ_SF"/>
</dbReference>
<keyword evidence="8" id="KW-0539">Nucleus</keyword>